<evidence type="ECO:0000313" key="2">
    <source>
        <dbReference type="Proteomes" id="UP000219467"/>
    </source>
</evidence>
<reference evidence="2" key="1">
    <citation type="submission" date="2017-08" db="EMBL/GenBank/DDBJ databases">
        <authorList>
            <person name="Varghese N."/>
            <person name="Submissions S."/>
        </authorList>
    </citation>
    <scope>NUCLEOTIDE SEQUENCE [LARGE SCALE GENOMIC DNA]</scope>
    <source>
        <strain evidence="2">JA234</strain>
    </source>
</reference>
<sequence>MPLLPSILSRSLQADWLVPEGGDHPGDVAASARALAGAIADWFAGAMAAGVPCTTAAARKGQLQAMLIPALQAGAASAAGQGVAMAFMAYAAGQSFGPGVASPPAATGAAAAALGAAFADLQAPLATRADRIAGAIHLAAVSSIVTFPPPMAPAPVT</sequence>
<dbReference type="AlphaFoldDB" id="A0A285CTF7"/>
<dbReference type="EMBL" id="OAOQ01000005">
    <property type="protein sequence ID" value="SNX70243.1"/>
    <property type="molecule type" value="Genomic_DNA"/>
</dbReference>
<dbReference type="RefSeq" id="WP_097030235.1">
    <property type="nucleotide sequence ID" value="NZ_OAOQ01000005.1"/>
</dbReference>
<organism evidence="1 2">
    <name type="scientific">Cereibacter ovatus</name>
    <dbReference type="NCBI Taxonomy" id="439529"/>
    <lineage>
        <taxon>Bacteria</taxon>
        <taxon>Pseudomonadati</taxon>
        <taxon>Pseudomonadota</taxon>
        <taxon>Alphaproteobacteria</taxon>
        <taxon>Rhodobacterales</taxon>
        <taxon>Paracoccaceae</taxon>
        <taxon>Cereibacter</taxon>
    </lineage>
</organism>
<dbReference type="Proteomes" id="UP000219467">
    <property type="component" value="Unassembled WGS sequence"/>
</dbReference>
<dbReference type="OrthoDB" id="9895022at2"/>
<name>A0A285CTF7_9RHOB</name>
<accession>A0A285CTF7</accession>
<keyword evidence="2" id="KW-1185">Reference proteome</keyword>
<gene>
    <name evidence="1" type="ORF">SAMN05878503_105152</name>
</gene>
<protein>
    <submittedName>
        <fullName evidence="1">Uncharacterized protein</fullName>
    </submittedName>
</protein>
<proteinExistence type="predicted"/>
<evidence type="ECO:0000313" key="1">
    <source>
        <dbReference type="EMBL" id="SNX70243.1"/>
    </source>
</evidence>